<dbReference type="Gene3D" id="3.30.565.10">
    <property type="entry name" value="Histidine kinase-like ATPase, C-terminal domain"/>
    <property type="match status" value="1"/>
</dbReference>
<dbReference type="PROSITE" id="PS50046">
    <property type="entry name" value="PHYTOCHROME_2"/>
    <property type="match status" value="1"/>
</dbReference>
<sequence>MGHENKPTSADFAAALATCESEQVHLAGCIQPIGYLLAFDQNTGLIRYASENLSELLPHIKGGFFGKKLRDIFGPQVWHGVTNSLSMLGAQSKRDLVGVFDIAGTRYAFNALPSQTDVIVEIEREEGESGLSANFTSNLAVMMDHIQNAKSETALFQQAVELLRHMTQYDRVMAYKFDSDFNGEVLAEARRSRLEPFLGLRFPSWDIPKQVREIMKVAPIRFIADVDQEIVLIKAASDDLPPLDITYAQLRGVSPVHLEYLRNMGTQATMTLSIVIEDRLWGIISFHHYSPKIPDVDHRTILRTFQPIIATRTVTLLQEAQLAFGRELEQVKADLENAIDLGNSLDESLTRFAPHILTAFDADGTVLMSPDFTSSYGDVPNEVAQRHLLEIAYAARGKMRTYDNLGETFPALKADLNGLAGCLITPFLDDRAILVFRRPTTKQISWAGEPQKGIDLVGDKAILHPRNSFALYLQTVEDRSAPWTVRDMRIAEQLWGLLATADRHSLMNAMNRKQALMIDELNHRVRNILSLVRSVSRQARFHYGSLESYSSALEARIQALAAAHDIGSGAAVSAVPISRLLQVEAAPYLSDDFKNNVRITGADLEISAEAAPLFALVVHELLTNSAKYGALTFAKGVVEINLEPVDSGLDITWKESGGPPVQLPTNQGFGTTLIKQAVPYELGGESELDFRPEGVFARLFLPNRILKPLGTKLPSVSDPDPTRLPQAKLDRVTAPISQKQILIVEDNFMIAIDMKSVLRNLGFANIEIAADVKQAKSMMEWDTPDAVLLDIYLGPEVTSLPFAQELQESDIPFAFVTGYGDQVNLPASLAQREVFSKPVSTWELRRAVMGLLAPAED</sequence>
<dbReference type="InterPro" id="IPR001294">
    <property type="entry name" value="Phytochrome"/>
</dbReference>
<dbReference type="InterPro" id="IPR016132">
    <property type="entry name" value="Phyto_chromo_attachment"/>
</dbReference>
<reference evidence="15 16" key="1">
    <citation type="submission" date="2018-04" db="EMBL/GenBank/DDBJ databases">
        <title>Genomic Encyclopedia of Archaeal and Bacterial Type Strains, Phase II (KMG-II): from individual species to whole genera.</title>
        <authorList>
            <person name="Goeker M."/>
        </authorList>
    </citation>
    <scope>NUCLEOTIDE SEQUENCE [LARGE SCALE GENOMIC DNA]</scope>
    <source>
        <strain evidence="15 16">DSM 29955</strain>
    </source>
</reference>
<keyword evidence="4 12" id="KW-0597">Phosphoprotein</keyword>
<evidence type="ECO:0000256" key="7">
    <source>
        <dbReference type="ARBA" id="ARBA00022741"/>
    </source>
</evidence>
<dbReference type="GO" id="GO:0004673">
    <property type="term" value="F:protein histidine kinase activity"/>
    <property type="evidence" value="ECO:0007669"/>
    <property type="project" value="UniProtKB-EC"/>
</dbReference>
<dbReference type="GO" id="GO:0000160">
    <property type="term" value="P:phosphorelay signal transduction system"/>
    <property type="evidence" value="ECO:0007669"/>
    <property type="project" value="InterPro"/>
</dbReference>
<evidence type="ECO:0000259" key="14">
    <source>
        <dbReference type="PROSITE" id="PS50110"/>
    </source>
</evidence>
<feature type="domain" description="Phytochrome chromophore attachment site" evidence="13">
    <location>
        <begin position="151"/>
        <end position="311"/>
    </location>
</feature>
<dbReference type="SMART" id="SM00065">
    <property type="entry name" value="GAF"/>
    <property type="match status" value="1"/>
</dbReference>
<evidence type="ECO:0000256" key="11">
    <source>
        <dbReference type="ARBA" id="ARBA00023170"/>
    </source>
</evidence>
<keyword evidence="8 15" id="KW-0418">Kinase</keyword>
<evidence type="ECO:0000259" key="13">
    <source>
        <dbReference type="PROSITE" id="PS50046"/>
    </source>
</evidence>
<dbReference type="GO" id="GO:0006355">
    <property type="term" value="P:regulation of DNA-templated transcription"/>
    <property type="evidence" value="ECO:0007669"/>
    <property type="project" value="InterPro"/>
</dbReference>
<dbReference type="InterPro" id="IPR043150">
    <property type="entry name" value="Phytochrome_PHY_sf"/>
</dbReference>
<gene>
    <name evidence="15" type="ORF">C8N45_10557</name>
</gene>
<evidence type="ECO:0000256" key="5">
    <source>
        <dbReference type="ARBA" id="ARBA00022606"/>
    </source>
</evidence>
<dbReference type="Gene3D" id="3.30.450.40">
    <property type="match status" value="1"/>
</dbReference>
<dbReference type="GO" id="GO:0009584">
    <property type="term" value="P:detection of visible light"/>
    <property type="evidence" value="ECO:0007669"/>
    <property type="project" value="InterPro"/>
</dbReference>
<evidence type="ECO:0000256" key="9">
    <source>
        <dbReference type="ARBA" id="ARBA00022840"/>
    </source>
</evidence>
<dbReference type="PANTHER" id="PTHR41523:SF7">
    <property type="entry name" value="HISTIDINE KINASE"/>
    <property type="match status" value="1"/>
</dbReference>
<evidence type="ECO:0000313" key="15">
    <source>
        <dbReference type="EMBL" id="PUB14836.1"/>
    </source>
</evidence>
<keyword evidence="3" id="KW-0600">Photoreceptor protein</keyword>
<dbReference type="InterPro" id="IPR013515">
    <property type="entry name" value="Phytochrome_cen-reg"/>
</dbReference>
<keyword evidence="9" id="KW-0067">ATP-binding</keyword>
<dbReference type="Pfam" id="PF07536">
    <property type="entry name" value="HWE_HK"/>
    <property type="match status" value="1"/>
</dbReference>
<comment type="catalytic activity">
    <reaction evidence="1">
        <text>ATP + protein L-histidine = ADP + protein N-phospho-L-histidine.</text>
        <dbReference type="EC" id="2.7.13.3"/>
    </reaction>
</comment>
<dbReference type="InterPro" id="IPR001789">
    <property type="entry name" value="Sig_transdc_resp-reg_receiver"/>
</dbReference>
<evidence type="ECO:0000313" key="16">
    <source>
        <dbReference type="Proteomes" id="UP000244523"/>
    </source>
</evidence>
<dbReference type="OrthoDB" id="489241at2"/>
<evidence type="ECO:0000256" key="10">
    <source>
        <dbReference type="ARBA" id="ARBA00022991"/>
    </source>
</evidence>
<name>A0A2T6KH39_9RHOB</name>
<comment type="caution">
    <text evidence="15">The sequence shown here is derived from an EMBL/GenBank/DDBJ whole genome shotgun (WGS) entry which is preliminary data.</text>
</comment>
<dbReference type="InterPro" id="IPR003018">
    <property type="entry name" value="GAF"/>
</dbReference>
<dbReference type="InterPro" id="IPR011006">
    <property type="entry name" value="CheY-like_superfamily"/>
</dbReference>
<evidence type="ECO:0000256" key="6">
    <source>
        <dbReference type="ARBA" id="ARBA00022679"/>
    </source>
</evidence>
<dbReference type="GO" id="GO:0005524">
    <property type="term" value="F:ATP binding"/>
    <property type="evidence" value="ECO:0007669"/>
    <property type="project" value="UniProtKB-KW"/>
</dbReference>
<dbReference type="PROSITE" id="PS50110">
    <property type="entry name" value="RESPONSE_REGULATORY"/>
    <property type="match status" value="1"/>
</dbReference>
<keyword evidence="6" id="KW-0808">Transferase</keyword>
<dbReference type="SUPFAM" id="SSF55785">
    <property type="entry name" value="PYP-like sensor domain (PAS domain)"/>
    <property type="match status" value="1"/>
</dbReference>
<dbReference type="Pfam" id="PF00360">
    <property type="entry name" value="PHY"/>
    <property type="match status" value="1"/>
</dbReference>
<dbReference type="InterPro" id="IPR011102">
    <property type="entry name" value="Sig_transdc_His_kinase_HWE"/>
</dbReference>
<dbReference type="SMART" id="SM00448">
    <property type="entry name" value="REC"/>
    <property type="match status" value="1"/>
</dbReference>
<dbReference type="Gene3D" id="3.40.50.2300">
    <property type="match status" value="1"/>
</dbReference>
<evidence type="ECO:0000256" key="8">
    <source>
        <dbReference type="ARBA" id="ARBA00022777"/>
    </source>
</evidence>
<dbReference type="Pfam" id="PF00072">
    <property type="entry name" value="Response_reg"/>
    <property type="match status" value="1"/>
</dbReference>
<keyword evidence="5" id="KW-0716">Sensory transduction</keyword>
<dbReference type="EC" id="2.7.13.3" evidence="2"/>
<dbReference type="PANTHER" id="PTHR41523">
    <property type="entry name" value="TWO-COMPONENT SYSTEM SENSOR PROTEIN"/>
    <property type="match status" value="1"/>
</dbReference>
<dbReference type="Proteomes" id="UP000244523">
    <property type="component" value="Unassembled WGS sequence"/>
</dbReference>
<dbReference type="Gene3D" id="3.30.450.270">
    <property type="match status" value="1"/>
</dbReference>
<dbReference type="SUPFAM" id="SSF52172">
    <property type="entry name" value="CheY-like"/>
    <property type="match status" value="1"/>
</dbReference>
<dbReference type="InterPro" id="IPR013654">
    <property type="entry name" value="PAS_2"/>
</dbReference>
<keyword evidence="11" id="KW-0675">Receptor</keyword>
<evidence type="ECO:0000256" key="4">
    <source>
        <dbReference type="ARBA" id="ARBA00022553"/>
    </source>
</evidence>
<evidence type="ECO:0000256" key="12">
    <source>
        <dbReference type="PROSITE-ProRule" id="PRU00169"/>
    </source>
</evidence>
<accession>A0A2T6KH39</accession>
<dbReference type="GO" id="GO:0009881">
    <property type="term" value="F:photoreceptor activity"/>
    <property type="evidence" value="ECO:0007669"/>
    <property type="project" value="UniProtKB-KW"/>
</dbReference>
<dbReference type="SMART" id="SM00911">
    <property type="entry name" value="HWE_HK"/>
    <property type="match status" value="1"/>
</dbReference>
<dbReference type="AlphaFoldDB" id="A0A2T6KH39"/>
<dbReference type="InterPro" id="IPR035965">
    <property type="entry name" value="PAS-like_dom_sf"/>
</dbReference>
<dbReference type="Pfam" id="PF01590">
    <property type="entry name" value="GAF"/>
    <property type="match status" value="1"/>
</dbReference>
<protein>
    <recommendedName>
        <fullName evidence="2">histidine kinase</fullName>
        <ecNumber evidence="2">2.7.13.3</ecNumber>
    </recommendedName>
</protein>
<keyword evidence="16" id="KW-1185">Reference proteome</keyword>
<dbReference type="PRINTS" id="PR01033">
    <property type="entry name" value="PHYTOCHROME"/>
</dbReference>
<dbReference type="Pfam" id="PF08446">
    <property type="entry name" value="PAS_2"/>
    <property type="match status" value="1"/>
</dbReference>
<keyword evidence="10" id="KW-0157">Chromophore</keyword>
<dbReference type="InterPro" id="IPR036890">
    <property type="entry name" value="HATPase_C_sf"/>
</dbReference>
<evidence type="ECO:0000256" key="1">
    <source>
        <dbReference type="ARBA" id="ARBA00000085"/>
    </source>
</evidence>
<dbReference type="SUPFAM" id="SSF55781">
    <property type="entry name" value="GAF domain-like"/>
    <property type="match status" value="2"/>
</dbReference>
<feature type="domain" description="Response regulatory" evidence="14">
    <location>
        <begin position="740"/>
        <end position="852"/>
    </location>
</feature>
<evidence type="ECO:0000256" key="3">
    <source>
        <dbReference type="ARBA" id="ARBA00022543"/>
    </source>
</evidence>
<dbReference type="RefSeq" id="WP_108386425.1">
    <property type="nucleotide sequence ID" value="NZ_QBUD01000005.1"/>
</dbReference>
<organism evidence="15 16">
    <name type="scientific">Yoonia sediminilitoris</name>
    <dbReference type="NCBI Taxonomy" id="1286148"/>
    <lineage>
        <taxon>Bacteria</taxon>
        <taxon>Pseudomonadati</taxon>
        <taxon>Pseudomonadota</taxon>
        <taxon>Alphaproteobacteria</taxon>
        <taxon>Rhodobacterales</taxon>
        <taxon>Paracoccaceae</taxon>
        <taxon>Yoonia</taxon>
    </lineage>
</organism>
<evidence type="ECO:0000256" key="2">
    <source>
        <dbReference type="ARBA" id="ARBA00012438"/>
    </source>
</evidence>
<proteinExistence type="predicted"/>
<dbReference type="InterPro" id="IPR029016">
    <property type="entry name" value="GAF-like_dom_sf"/>
</dbReference>
<keyword evidence="7" id="KW-0547">Nucleotide-binding</keyword>
<feature type="modified residue" description="4-aspartylphosphate" evidence="12">
    <location>
        <position position="790"/>
    </location>
</feature>
<dbReference type="Gene3D" id="3.30.450.20">
    <property type="entry name" value="PAS domain"/>
    <property type="match status" value="1"/>
</dbReference>
<dbReference type="EMBL" id="QBUD01000005">
    <property type="protein sequence ID" value="PUB14836.1"/>
    <property type="molecule type" value="Genomic_DNA"/>
</dbReference>